<protein>
    <submittedName>
        <fullName evidence="3">SDR family NAD(P)-dependent oxidoreductase</fullName>
    </submittedName>
</protein>
<comment type="similarity">
    <text evidence="1 2">Belongs to the short-chain dehydrogenases/reductases (SDR) family.</text>
</comment>
<dbReference type="PRINTS" id="PR00080">
    <property type="entry name" value="SDRFAMILY"/>
</dbReference>
<evidence type="ECO:0000256" key="2">
    <source>
        <dbReference type="RuleBase" id="RU000363"/>
    </source>
</evidence>
<keyword evidence="4" id="KW-1185">Reference proteome</keyword>
<accession>A0A5D9C475</accession>
<dbReference type="EMBL" id="VTOU01000003">
    <property type="protein sequence ID" value="TZG26554.1"/>
    <property type="molecule type" value="Genomic_DNA"/>
</dbReference>
<dbReference type="InterPro" id="IPR036291">
    <property type="entry name" value="NAD(P)-bd_dom_sf"/>
</dbReference>
<dbReference type="AlphaFoldDB" id="A0A5D9C475"/>
<dbReference type="InterPro" id="IPR002347">
    <property type="entry name" value="SDR_fam"/>
</dbReference>
<organism evidence="3 4">
    <name type="scientific">Sphingomonas montanisoli</name>
    <dbReference type="NCBI Taxonomy" id="2606412"/>
    <lineage>
        <taxon>Bacteria</taxon>
        <taxon>Pseudomonadati</taxon>
        <taxon>Pseudomonadota</taxon>
        <taxon>Alphaproteobacteria</taxon>
        <taxon>Sphingomonadales</taxon>
        <taxon>Sphingomonadaceae</taxon>
        <taxon>Sphingomonas</taxon>
    </lineage>
</organism>
<dbReference type="PANTHER" id="PTHR42879">
    <property type="entry name" value="3-OXOACYL-(ACYL-CARRIER-PROTEIN) REDUCTASE"/>
    <property type="match status" value="1"/>
</dbReference>
<proteinExistence type="inferred from homology"/>
<evidence type="ECO:0000313" key="4">
    <source>
        <dbReference type="Proteomes" id="UP000322077"/>
    </source>
</evidence>
<comment type="caution">
    <text evidence="3">The sequence shown here is derived from an EMBL/GenBank/DDBJ whole genome shotgun (WGS) entry which is preliminary data.</text>
</comment>
<gene>
    <name evidence="3" type="ORF">FYJ91_12855</name>
</gene>
<dbReference type="SUPFAM" id="SSF51735">
    <property type="entry name" value="NAD(P)-binding Rossmann-fold domains"/>
    <property type="match status" value="1"/>
</dbReference>
<dbReference type="Proteomes" id="UP000322077">
    <property type="component" value="Unassembled WGS sequence"/>
</dbReference>
<dbReference type="InterPro" id="IPR050259">
    <property type="entry name" value="SDR"/>
</dbReference>
<dbReference type="Pfam" id="PF00106">
    <property type="entry name" value="adh_short"/>
    <property type="match status" value="1"/>
</dbReference>
<evidence type="ECO:0000256" key="1">
    <source>
        <dbReference type="ARBA" id="ARBA00006484"/>
    </source>
</evidence>
<evidence type="ECO:0000313" key="3">
    <source>
        <dbReference type="EMBL" id="TZG26554.1"/>
    </source>
</evidence>
<dbReference type="PRINTS" id="PR00081">
    <property type="entry name" value="GDHRDH"/>
</dbReference>
<dbReference type="Gene3D" id="3.40.50.720">
    <property type="entry name" value="NAD(P)-binding Rossmann-like Domain"/>
    <property type="match status" value="1"/>
</dbReference>
<sequence>MEQKLTGKVALVTGASRGIGQAIATLFASAGATVVVSARSLGTPTAGARHGEAVALPGTLNETVAIIEANGGKAYAIAADLEDDAQCAELPGKAAERAGGLDILVNNAGFADYAPMESMSMDTFDRTIQHYFRAPFILSQNAIPLMKQRGAGWIVNLGSASAQKPVRPYGSGDVTSGLGVYGAIKAGLARLTQGMAAEQQANNIAVNLVAPTGAIRTPGASGYIPSAFPGEPVEYLAAVALHLSSVPAAEQTGLVTFALQYAKHAGLQVTTLDGKSALPPAPEPLWAHPDVIASGL</sequence>
<name>A0A5D9C475_9SPHN</name>
<reference evidence="3 4" key="1">
    <citation type="submission" date="2019-08" db="EMBL/GenBank/DDBJ databases">
        <authorList>
            <person name="Wang G."/>
            <person name="Xu Z."/>
        </authorList>
    </citation>
    <scope>NUCLEOTIDE SEQUENCE [LARGE SCALE GENOMIC DNA]</scope>
    <source>
        <strain evidence="3 4">ZX</strain>
    </source>
</reference>